<feature type="domain" description="EF-hand" evidence="5">
    <location>
        <begin position="77"/>
        <end position="112"/>
    </location>
</feature>
<dbReference type="Proteomes" id="UP000694843">
    <property type="component" value="Unplaced"/>
</dbReference>
<keyword evidence="1" id="KW-0479">Metal-binding</keyword>
<keyword evidence="2" id="KW-0677">Repeat</keyword>
<dbReference type="InterPro" id="IPR002048">
    <property type="entry name" value="EF_hand_dom"/>
</dbReference>
<protein>
    <submittedName>
        <fullName evidence="7">Kv channel-interacting protein 4</fullName>
    </submittedName>
</protein>
<dbReference type="SMART" id="SM00054">
    <property type="entry name" value="EFh"/>
    <property type="match status" value="2"/>
</dbReference>
<keyword evidence="6" id="KW-1185">Reference proteome</keyword>
<feature type="compositionally biased region" description="Basic and acidic residues" evidence="4">
    <location>
        <begin position="209"/>
        <end position="219"/>
    </location>
</feature>
<feature type="region of interest" description="Disordered" evidence="4">
    <location>
        <begin position="150"/>
        <end position="279"/>
    </location>
</feature>
<dbReference type="SUPFAM" id="SSF47473">
    <property type="entry name" value="EF-hand"/>
    <property type="match status" value="1"/>
</dbReference>
<dbReference type="Gene3D" id="1.10.238.10">
    <property type="entry name" value="EF-hand"/>
    <property type="match status" value="1"/>
</dbReference>
<evidence type="ECO:0000259" key="5">
    <source>
        <dbReference type="PROSITE" id="PS50222"/>
    </source>
</evidence>
<evidence type="ECO:0000256" key="1">
    <source>
        <dbReference type="ARBA" id="ARBA00022723"/>
    </source>
</evidence>
<proteinExistence type="predicted"/>
<dbReference type="GeneID" id="108668868"/>
<evidence type="ECO:0000256" key="4">
    <source>
        <dbReference type="SAM" id="MobiDB-lite"/>
    </source>
</evidence>
<dbReference type="PRINTS" id="PR00450">
    <property type="entry name" value="RECOVERIN"/>
</dbReference>
<dbReference type="PANTHER" id="PTHR23055:SF186">
    <property type="entry name" value="NEUROCALCIN HOMOLOG-LIKE PROTEIN"/>
    <property type="match status" value="1"/>
</dbReference>
<organism evidence="6 7">
    <name type="scientific">Hyalella azteca</name>
    <name type="common">Amphipod</name>
    <dbReference type="NCBI Taxonomy" id="294128"/>
    <lineage>
        <taxon>Eukaryota</taxon>
        <taxon>Metazoa</taxon>
        <taxon>Ecdysozoa</taxon>
        <taxon>Arthropoda</taxon>
        <taxon>Crustacea</taxon>
        <taxon>Multicrustacea</taxon>
        <taxon>Malacostraca</taxon>
        <taxon>Eumalacostraca</taxon>
        <taxon>Peracarida</taxon>
        <taxon>Amphipoda</taxon>
        <taxon>Senticaudata</taxon>
        <taxon>Talitrida</taxon>
        <taxon>Talitroidea</taxon>
        <taxon>Hyalellidae</taxon>
        <taxon>Hyalella</taxon>
    </lineage>
</organism>
<feature type="compositionally biased region" description="Low complexity" evidence="4">
    <location>
        <begin position="220"/>
        <end position="248"/>
    </location>
</feature>
<dbReference type="GO" id="GO:0005509">
    <property type="term" value="F:calcium ion binding"/>
    <property type="evidence" value="ECO:0007669"/>
    <property type="project" value="InterPro"/>
</dbReference>
<accession>A0A8B7NDD4</accession>
<dbReference type="Pfam" id="PF13202">
    <property type="entry name" value="EF-hand_5"/>
    <property type="match status" value="1"/>
</dbReference>
<sequence>MATPPESPFGEGDFMLTFDAPKMKAAPVRLEELCKQTRFTKHEIRVMYRGFKQECPEGVVQEDAFKEVYAKFFPHGNSSLYAHHVFKAFDLSSNGQISFRDLLVSLSQLLKGSNHEKLKFAFKMYDTNADGCITKGELTDIVMSVHELMGRTSNPSRHPPSDRPIEAPSPVVAVKPKKKSSSQKSSKAHAALPSHVPTTTKLQTLDVHQLQERRVERDPSSSILTTTLSLSPSTLTDTHTASTSTGPLHLEHHIPPPPHHNIPHHPADGEGEGCTAPEPSEVQQPAVFVCCLLVELSLV</sequence>
<gene>
    <name evidence="7" type="primary">LOC108668868</name>
</gene>
<evidence type="ECO:0000313" key="7">
    <source>
        <dbReference type="RefSeq" id="XP_018011615.2"/>
    </source>
</evidence>
<evidence type="ECO:0000256" key="2">
    <source>
        <dbReference type="ARBA" id="ARBA00022737"/>
    </source>
</evidence>
<keyword evidence="3" id="KW-0106">Calcium</keyword>
<dbReference type="InterPro" id="IPR018247">
    <property type="entry name" value="EF_Hand_1_Ca_BS"/>
</dbReference>
<dbReference type="PANTHER" id="PTHR23055">
    <property type="entry name" value="CALCIUM BINDING PROTEINS"/>
    <property type="match status" value="1"/>
</dbReference>
<dbReference type="PROSITE" id="PS00018">
    <property type="entry name" value="EF_HAND_1"/>
    <property type="match status" value="2"/>
</dbReference>
<dbReference type="PROSITE" id="PS50222">
    <property type="entry name" value="EF_HAND_2"/>
    <property type="match status" value="2"/>
</dbReference>
<dbReference type="OrthoDB" id="191686at2759"/>
<name>A0A8B7NDD4_HYAAZ</name>
<reference evidence="7" key="1">
    <citation type="submission" date="2025-08" db="UniProtKB">
        <authorList>
            <consortium name="RefSeq"/>
        </authorList>
    </citation>
    <scope>IDENTIFICATION</scope>
    <source>
        <tissue evidence="7">Whole organism</tissue>
    </source>
</reference>
<dbReference type="RefSeq" id="XP_018011615.2">
    <property type="nucleotide sequence ID" value="XM_018156126.2"/>
</dbReference>
<dbReference type="CDD" id="cd00051">
    <property type="entry name" value="EFh"/>
    <property type="match status" value="1"/>
</dbReference>
<evidence type="ECO:0000313" key="6">
    <source>
        <dbReference type="Proteomes" id="UP000694843"/>
    </source>
</evidence>
<dbReference type="KEGG" id="hazt:108668868"/>
<dbReference type="AlphaFoldDB" id="A0A8B7NDD4"/>
<evidence type="ECO:0000256" key="3">
    <source>
        <dbReference type="ARBA" id="ARBA00022837"/>
    </source>
</evidence>
<dbReference type="InterPro" id="IPR028846">
    <property type="entry name" value="Recoverin"/>
</dbReference>
<dbReference type="InterPro" id="IPR011992">
    <property type="entry name" value="EF-hand-dom_pair"/>
</dbReference>
<feature type="domain" description="EF-hand" evidence="5">
    <location>
        <begin position="113"/>
        <end position="148"/>
    </location>
</feature>